<sequence>MAARPGRQGATIVSICEGARVLANAGLLHDRRATTHWSALKGLTKAYPDTTWVRDRRYVQDGAVISTTGVSASIPASLALVEAIAGRAAPRPPPTGSACASGALSIARPTSR</sequence>
<feature type="region of interest" description="Disordered" evidence="1">
    <location>
        <begin position="89"/>
        <end position="112"/>
    </location>
</feature>
<dbReference type="PANTHER" id="PTHR43130">
    <property type="entry name" value="ARAC-FAMILY TRANSCRIPTIONAL REGULATOR"/>
    <property type="match status" value="1"/>
</dbReference>
<proteinExistence type="predicted"/>
<feature type="domain" description="DJ-1/PfpI" evidence="2">
    <location>
        <begin position="8"/>
        <end position="82"/>
    </location>
</feature>
<protein>
    <submittedName>
        <fullName evidence="3">DJ-1/PfpI family protein</fullName>
    </submittedName>
</protein>
<reference evidence="3" key="1">
    <citation type="submission" date="2021-01" db="EMBL/GenBank/DDBJ databases">
        <title>Genome sequence of Phenylobacterium sp. 20VBR1 isolated from a valley glaceir, Ny-Alesund, Svalbard.</title>
        <authorList>
            <person name="Thomas F.A."/>
            <person name="Krishnan K.P."/>
            <person name="Sinha R.K."/>
        </authorList>
    </citation>
    <scope>NUCLEOTIDE SEQUENCE</scope>
    <source>
        <strain evidence="3">20VBR1</strain>
    </source>
</reference>
<accession>A0A974SAQ9</accession>
<dbReference type="InterPro" id="IPR029062">
    <property type="entry name" value="Class_I_gatase-like"/>
</dbReference>
<dbReference type="EMBL" id="CP068570">
    <property type="protein sequence ID" value="QQZ51993.1"/>
    <property type="molecule type" value="Genomic_DNA"/>
</dbReference>
<evidence type="ECO:0000256" key="1">
    <source>
        <dbReference type="SAM" id="MobiDB-lite"/>
    </source>
</evidence>
<dbReference type="Pfam" id="PF01965">
    <property type="entry name" value="DJ-1_PfpI"/>
    <property type="match status" value="1"/>
</dbReference>
<name>A0A974SAQ9_9CAUL</name>
<dbReference type="PANTHER" id="PTHR43130:SF3">
    <property type="entry name" value="HTH-TYPE TRANSCRIPTIONAL REGULATOR RV1931C"/>
    <property type="match status" value="1"/>
</dbReference>
<gene>
    <name evidence="3" type="ORF">JKL49_13460</name>
</gene>
<dbReference type="SUPFAM" id="SSF52317">
    <property type="entry name" value="Class I glutamine amidotransferase-like"/>
    <property type="match status" value="1"/>
</dbReference>
<evidence type="ECO:0000313" key="3">
    <source>
        <dbReference type="EMBL" id="QQZ51993.1"/>
    </source>
</evidence>
<evidence type="ECO:0000259" key="2">
    <source>
        <dbReference type="Pfam" id="PF01965"/>
    </source>
</evidence>
<dbReference type="InterPro" id="IPR002818">
    <property type="entry name" value="DJ-1/PfpI"/>
</dbReference>
<dbReference type="Gene3D" id="3.40.50.880">
    <property type="match status" value="1"/>
</dbReference>
<dbReference type="InterPro" id="IPR052158">
    <property type="entry name" value="INH-QAR"/>
</dbReference>
<dbReference type="AlphaFoldDB" id="A0A974SAQ9"/>
<organism evidence="3">
    <name type="scientific">Phenylobacterium glaciei</name>
    <dbReference type="NCBI Taxonomy" id="2803784"/>
    <lineage>
        <taxon>Bacteria</taxon>
        <taxon>Pseudomonadati</taxon>
        <taxon>Pseudomonadota</taxon>
        <taxon>Alphaproteobacteria</taxon>
        <taxon>Caulobacterales</taxon>
        <taxon>Caulobacteraceae</taxon>
        <taxon>Phenylobacterium</taxon>
    </lineage>
</organism>